<dbReference type="RefSeq" id="YP_010084793.1">
    <property type="nucleotide sequence ID" value="NC_055165.1"/>
</dbReference>
<dbReference type="EMBL" id="MF599468">
    <property type="protein sequence ID" value="ATE87050.1"/>
    <property type="molecule type" value="Genomic_DNA"/>
</dbReference>
<evidence type="ECO:0000313" key="2">
    <source>
        <dbReference type="Proteomes" id="UP000297192"/>
    </source>
</evidence>
<keyword evidence="2" id="KW-1185">Reference proteome</keyword>
<name>A0A291B0P0_9VIRU</name>
<reference evidence="1" key="1">
    <citation type="journal article" date="2017" name="Arch. Virol.">
        <title>Complete genome sequence of shrimp hemocyte iridescent virus (SHIV) isolated from white leg shrimp, Litopenaeus vannamei.</title>
        <authorList>
            <person name="Qiu L."/>
            <person name="Chen M.M."/>
            <person name="Wang R.Y."/>
            <person name="Wan X.Y."/>
            <person name="Li C."/>
            <person name="Zhang Q.L."/>
            <person name="Dong X."/>
            <person name="Yang B."/>
            <person name="Xiang J.H."/>
            <person name="Huang J."/>
        </authorList>
    </citation>
    <scope>NUCLEOTIDE SEQUENCE [LARGE SCALE GENOMIC DNA]</scope>
    <source>
        <strain evidence="1">20141215</strain>
    </source>
</reference>
<proteinExistence type="predicted"/>
<accession>A0A291B0P0</accession>
<gene>
    <name evidence="1" type="primary">41R</name>
</gene>
<sequence>MESFINIIYITDDESSEEDIFTDDESSEDEDFIVFSYKSVTFCENIVTHLIEYEDRTNYNIVNQLRFRERILDIERKISYIFHSRHRQMMKILVNQSFMLLNKNGKQSDSHE</sequence>
<dbReference type="Proteomes" id="UP000297192">
    <property type="component" value="Segment"/>
</dbReference>
<organism evidence="1">
    <name type="scientific">Shrimp hemocyte iridescent virus</name>
    <dbReference type="NCBI Taxonomy" id="2039780"/>
    <lineage>
        <taxon>Viruses</taxon>
        <taxon>Varidnaviria</taxon>
        <taxon>Bamfordvirae</taxon>
        <taxon>Nucleocytoviricota</taxon>
        <taxon>Megaviricetes</taxon>
        <taxon>Pimascovirales</taxon>
        <taxon>Pimascovirales incertae sedis</taxon>
        <taxon>Iridoviridae</taxon>
        <taxon>Betairidovirinae</taxon>
        <taxon>Decapodiridovirus</taxon>
        <taxon>Decapodiridovirus litopenaeus1</taxon>
        <taxon>Decapod iridescent virus 1</taxon>
    </lineage>
</organism>
<evidence type="ECO:0000313" key="1">
    <source>
        <dbReference type="EMBL" id="ATE87050.1"/>
    </source>
</evidence>
<reference evidence="1" key="2">
    <citation type="journal article" date="2017" name="Sci. Rep.">
        <title>Characterization of a new member of Iridoviridae, Shrimp hemocyte iridescent virus (SHIV), found in white leg shrimp (Litopenaeus vannamei).</title>
        <authorList>
            <person name="Qiu L."/>
            <person name="Chen M.M."/>
            <person name="Wan X.Y."/>
            <person name="Li C."/>
            <person name="Zhang Q.L."/>
            <person name="Wang R.Y."/>
            <person name="Cheng D.Y."/>
            <person name="Dong X."/>
            <person name="Yang B."/>
            <person name="Wang X.H."/>
            <person name="Xiang J.H."/>
            <person name="Huang J."/>
        </authorList>
    </citation>
    <scope>NUCLEOTIDE SEQUENCE [LARGE SCALE GENOMIC DNA]</scope>
    <source>
        <strain evidence="1">20141215</strain>
    </source>
</reference>
<dbReference type="GeneID" id="65099813"/>
<dbReference type="KEGG" id="vg:65099813"/>
<protein>
    <submittedName>
        <fullName evidence="1">Uncharacterized protein</fullName>
    </submittedName>
</protein>